<dbReference type="EMBL" id="BSSQ01000016">
    <property type="protein sequence ID" value="GLX69968.1"/>
    <property type="molecule type" value="Genomic_DNA"/>
</dbReference>
<accession>A0ABQ6GI82</accession>
<proteinExistence type="predicted"/>
<sequence length="140" mass="15769">MHAISLRGHHLFCLLGYRGKGYSEGFCTNMTGIYETLREQPQTIIEIMEGPDRICAAFPSDQPNHCHNSTVYRKDQQILGELGLTVGDRLSFEELVGRVAAAISPDDIHRLCFDCPWEPYGLCQEGVRHIRQAKALRALP</sequence>
<organism evidence="1 2">
    <name type="scientific">Paenibacillus glycanilyticus</name>
    <dbReference type="NCBI Taxonomy" id="126569"/>
    <lineage>
        <taxon>Bacteria</taxon>
        <taxon>Bacillati</taxon>
        <taxon>Bacillota</taxon>
        <taxon>Bacilli</taxon>
        <taxon>Bacillales</taxon>
        <taxon>Paenibacillaceae</taxon>
        <taxon>Paenibacillus</taxon>
    </lineage>
</organism>
<comment type="caution">
    <text evidence="1">The sequence shown here is derived from an EMBL/GenBank/DDBJ whole genome shotgun (WGS) entry which is preliminary data.</text>
</comment>
<evidence type="ECO:0000313" key="2">
    <source>
        <dbReference type="Proteomes" id="UP001157114"/>
    </source>
</evidence>
<dbReference type="Proteomes" id="UP001157114">
    <property type="component" value="Unassembled WGS sequence"/>
</dbReference>
<dbReference type="Pfam" id="PF06935">
    <property type="entry name" value="DUF1284"/>
    <property type="match status" value="1"/>
</dbReference>
<dbReference type="RefSeq" id="WP_284240729.1">
    <property type="nucleotide sequence ID" value="NZ_BSSQ01000016.1"/>
</dbReference>
<gene>
    <name evidence="1" type="ORF">MU1_43140</name>
</gene>
<name>A0ABQ6GI82_9BACL</name>
<protein>
    <submittedName>
        <fullName evidence="1">(2Fe-2S) ferredoxin</fullName>
    </submittedName>
</protein>
<keyword evidence="2" id="KW-1185">Reference proteome</keyword>
<evidence type="ECO:0000313" key="1">
    <source>
        <dbReference type="EMBL" id="GLX69968.1"/>
    </source>
</evidence>
<reference evidence="1 2" key="1">
    <citation type="submission" date="2023-03" db="EMBL/GenBank/DDBJ databases">
        <title>Draft genome sequence of the bacteria which degrade cell wall of Tricholomamatutake.</title>
        <authorList>
            <person name="Konishi Y."/>
            <person name="Fukuta Y."/>
            <person name="Shirasaka N."/>
        </authorList>
    </citation>
    <scope>NUCLEOTIDE SEQUENCE [LARGE SCALE GENOMIC DNA]</scope>
    <source>
        <strain evidence="2">mu1</strain>
    </source>
</reference>
<dbReference type="InterPro" id="IPR009702">
    <property type="entry name" value="DUF1284"/>
</dbReference>